<evidence type="ECO:0000313" key="1">
    <source>
        <dbReference type="EMBL" id="MQY25798.1"/>
    </source>
</evidence>
<dbReference type="Proteomes" id="UP000431401">
    <property type="component" value="Unassembled WGS sequence"/>
</dbReference>
<protein>
    <recommendedName>
        <fullName evidence="3">S-adenosyl methyltransferase</fullName>
    </recommendedName>
</protein>
<dbReference type="AlphaFoldDB" id="A0A7K0DJG3"/>
<comment type="caution">
    <text evidence="1">The sequence shown here is derived from an EMBL/GenBank/DDBJ whole genome shotgun (WGS) entry which is preliminary data.</text>
</comment>
<dbReference type="OrthoDB" id="4134439at2"/>
<name>A0A7K0DJG3_9NOCA</name>
<dbReference type="InterPro" id="IPR029063">
    <property type="entry name" value="SAM-dependent_MTases_sf"/>
</dbReference>
<proteinExistence type="predicted"/>
<dbReference type="PIRSF" id="PIRSF017393">
    <property type="entry name" value="MTase_SAV2177"/>
    <property type="match status" value="1"/>
</dbReference>
<sequence>MTRPSWAPEGIDLDRPSASRVYDYFVGGMHNFEIDRALAREIEAFTPNVAHTMRADRELLRRIVRYLVEDANVTQFLDLGSGIPTAGNVHEVAQARNPEVNVVYVDIDPVAVAHSRALLEGNSHTAVVHADVADPDGVLADPLVTGLLDFDRPVAILLMGVLQFLPDAADPAGAVARLQEAVVPGSYLAISHATADGQPEEVLAAQRLSGRTATEIVLRSKEEIGGYFHNWTLLEPGLVQLQAWRPDHGEDLSRAVADSGAFGGLARKR</sequence>
<dbReference type="EMBL" id="WEGI01000003">
    <property type="protein sequence ID" value="MQY25798.1"/>
    <property type="molecule type" value="Genomic_DNA"/>
</dbReference>
<dbReference type="CDD" id="cd02440">
    <property type="entry name" value="AdoMet_MTases"/>
    <property type="match status" value="1"/>
</dbReference>
<organism evidence="1 2">
    <name type="scientific">Nocardia aurantia</name>
    <dbReference type="NCBI Taxonomy" id="2585199"/>
    <lineage>
        <taxon>Bacteria</taxon>
        <taxon>Bacillati</taxon>
        <taxon>Actinomycetota</taxon>
        <taxon>Actinomycetes</taxon>
        <taxon>Mycobacteriales</taxon>
        <taxon>Nocardiaceae</taxon>
        <taxon>Nocardia</taxon>
    </lineage>
</organism>
<evidence type="ECO:0000313" key="2">
    <source>
        <dbReference type="Proteomes" id="UP000431401"/>
    </source>
</evidence>
<dbReference type="Gene3D" id="3.40.50.150">
    <property type="entry name" value="Vaccinia Virus protein VP39"/>
    <property type="match status" value="1"/>
</dbReference>
<dbReference type="InterPro" id="IPR006764">
    <property type="entry name" value="SAM_dep_MeTrfase_SAV2177_type"/>
</dbReference>
<keyword evidence="2" id="KW-1185">Reference proteome</keyword>
<gene>
    <name evidence="1" type="ORF">NRB56_13570</name>
</gene>
<accession>A0A7K0DJG3</accession>
<dbReference type="Pfam" id="PF04672">
    <property type="entry name" value="Methyltransf_19"/>
    <property type="match status" value="1"/>
</dbReference>
<reference evidence="1 2" key="1">
    <citation type="submission" date="2019-10" db="EMBL/GenBank/DDBJ databases">
        <title>Nocardia macrotermitis sp. nov. and Nocardia aurantia sp. nov., isolated from the gut of fungus growing-termite Macrotermes natalensis.</title>
        <authorList>
            <person name="Benndorf R."/>
            <person name="Schwitalla J."/>
            <person name="Martin K."/>
            <person name="De Beer W."/>
            <person name="Kaster A.-K."/>
            <person name="Vollmers J."/>
            <person name="Poulsen M."/>
            <person name="Beemelmanns C."/>
        </authorList>
    </citation>
    <scope>NUCLEOTIDE SEQUENCE [LARGE SCALE GENOMIC DNA]</scope>
    <source>
        <strain evidence="1 2">RB56</strain>
    </source>
</reference>
<dbReference type="SUPFAM" id="SSF53335">
    <property type="entry name" value="S-adenosyl-L-methionine-dependent methyltransferases"/>
    <property type="match status" value="1"/>
</dbReference>
<dbReference type="RefSeq" id="WP_153339689.1">
    <property type="nucleotide sequence ID" value="NZ_WEGI01000003.1"/>
</dbReference>
<evidence type="ECO:0008006" key="3">
    <source>
        <dbReference type="Google" id="ProtNLM"/>
    </source>
</evidence>